<comment type="similarity">
    <text evidence="1 5">Belongs to the GcvH family.</text>
</comment>
<dbReference type="STRING" id="1160509.A0A3N4HLQ3"/>
<dbReference type="GO" id="GO:0005739">
    <property type="term" value="C:mitochondrion"/>
    <property type="evidence" value="ECO:0007669"/>
    <property type="project" value="UniProtKB-SubCell"/>
</dbReference>
<evidence type="ECO:0000256" key="5">
    <source>
        <dbReference type="RuleBase" id="RU364055"/>
    </source>
</evidence>
<dbReference type="GO" id="GO:0005960">
    <property type="term" value="C:glycine cleavage complex"/>
    <property type="evidence" value="ECO:0007669"/>
    <property type="project" value="UniProtKB-UniRule"/>
</dbReference>
<evidence type="ECO:0000256" key="1">
    <source>
        <dbReference type="ARBA" id="ARBA00009249"/>
    </source>
</evidence>
<reference evidence="7 8" key="1">
    <citation type="journal article" date="2018" name="Nat. Ecol. Evol.">
        <title>Pezizomycetes genomes reveal the molecular basis of ectomycorrhizal truffle lifestyle.</title>
        <authorList>
            <person name="Murat C."/>
            <person name="Payen T."/>
            <person name="Noel B."/>
            <person name="Kuo A."/>
            <person name="Morin E."/>
            <person name="Chen J."/>
            <person name="Kohler A."/>
            <person name="Krizsan K."/>
            <person name="Balestrini R."/>
            <person name="Da Silva C."/>
            <person name="Montanini B."/>
            <person name="Hainaut M."/>
            <person name="Levati E."/>
            <person name="Barry K.W."/>
            <person name="Belfiori B."/>
            <person name="Cichocki N."/>
            <person name="Clum A."/>
            <person name="Dockter R.B."/>
            <person name="Fauchery L."/>
            <person name="Guy J."/>
            <person name="Iotti M."/>
            <person name="Le Tacon F."/>
            <person name="Lindquist E.A."/>
            <person name="Lipzen A."/>
            <person name="Malagnac F."/>
            <person name="Mello A."/>
            <person name="Molinier V."/>
            <person name="Miyauchi S."/>
            <person name="Poulain J."/>
            <person name="Riccioni C."/>
            <person name="Rubini A."/>
            <person name="Sitrit Y."/>
            <person name="Splivallo R."/>
            <person name="Traeger S."/>
            <person name="Wang M."/>
            <person name="Zifcakova L."/>
            <person name="Wipf D."/>
            <person name="Zambonelli A."/>
            <person name="Paolocci F."/>
            <person name="Nowrousian M."/>
            <person name="Ottonello S."/>
            <person name="Baldrian P."/>
            <person name="Spatafora J.W."/>
            <person name="Henrissat B."/>
            <person name="Nagy L.G."/>
            <person name="Aury J.M."/>
            <person name="Wincker P."/>
            <person name="Grigoriev I.V."/>
            <person name="Bonfante P."/>
            <person name="Martin F.M."/>
        </authorList>
    </citation>
    <scope>NUCLEOTIDE SEQUENCE [LARGE SCALE GENOMIC DNA]</scope>
    <source>
        <strain evidence="7 8">RN42</strain>
    </source>
</reference>
<dbReference type="InterPro" id="IPR017453">
    <property type="entry name" value="GCV_H_sub"/>
</dbReference>
<dbReference type="PANTHER" id="PTHR11715">
    <property type="entry name" value="GLYCINE CLEAVAGE SYSTEM H PROTEIN"/>
    <property type="match status" value="1"/>
</dbReference>
<dbReference type="GO" id="GO:0019464">
    <property type="term" value="P:glycine decarboxylation via glycine cleavage system"/>
    <property type="evidence" value="ECO:0007669"/>
    <property type="project" value="UniProtKB-UniRule"/>
</dbReference>
<comment type="cofactor">
    <cofactor evidence="5">
        <name>(R)-lipoate</name>
        <dbReference type="ChEBI" id="CHEBI:83088"/>
    </cofactor>
    <text evidence="5">Binds 1 lipoyl cofactor covalently.</text>
</comment>
<dbReference type="AlphaFoldDB" id="A0A3N4HLQ3"/>
<dbReference type="InterPro" id="IPR000089">
    <property type="entry name" value="Biotin_lipoyl"/>
</dbReference>
<evidence type="ECO:0000256" key="2">
    <source>
        <dbReference type="ARBA" id="ARBA00022823"/>
    </source>
</evidence>
<dbReference type="PROSITE" id="PS50968">
    <property type="entry name" value="BIOTINYL_LIPOYL"/>
    <property type="match status" value="1"/>
</dbReference>
<gene>
    <name evidence="7" type="ORF">BJ508DRAFT_419305</name>
</gene>
<dbReference type="InterPro" id="IPR011053">
    <property type="entry name" value="Single_hybrid_motif"/>
</dbReference>
<accession>A0A3N4HLQ3</accession>
<feature type="domain" description="Lipoyl-binding" evidence="6">
    <location>
        <begin position="53"/>
        <end position="135"/>
    </location>
</feature>
<comment type="subunit">
    <text evidence="5">The glycine cleavage system is composed of four proteins: P, T, L and H.</text>
</comment>
<dbReference type="OrthoDB" id="10264154at2759"/>
<dbReference type="GO" id="GO:0009249">
    <property type="term" value="P:protein lipoylation"/>
    <property type="evidence" value="ECO:0007669"/>
    <property type="project" value="TreeGrafter"/>
</dbReference>
<comment type="function">
    <text evidence="5">The H protein shuttles the methylamine group of glycine from the P protein to the T protein.</text>
</comment>
<dbReference type="InterPro" id="IPR033753">
    <property type="entry name" value="GCV_H/Fam206"/>
</dbReference>
<evidence type="ECO:0000256" key="4">
    <source>
        <dbReference type="PIRSR" id="PIRSR617453-50"/>
    </source>
</evidence>
<dbReference type="CDD" id="cd06848">
    <property type="entry name" value="GCS_H"/>
    <property type="match status" value="1"/>
</dbReference>
<keyword evidence="2 4" id="KW-0450">Lipoyl</keyword>
<organism evidence="7 8">
    <name type="scientific">Ascobolus immersus RN42</name>
    <dbReference type="NCBI Taxonomy" id="1160509"/>
    <lineage>
        <taxon>Eukaryota</taxon>
        <taxon>Fungi</taxon>
        <taxon>Dikarya</taxon>
        <taxon>Ascomycota</taxon>
        <taxon>Pezizomycotina</taxon>
        <taxon>Pezizomycetes</taxon>
        <taxon>Pezizales</taxon>
        <taxon>Ascobolaceae</taxon>
        <taxon>Ascobolus</taxon>
    </lineage>
</organism>
<dbReference type="Proteomes" id="UP000275078">
    <property type="component" value="Unassembled WGS sequence"/>
</dbReference>
<protein>
    <recommendedName>
        <fullName evidence="5">Glycine cleavage system H protein</fullName>
    </recommendedName>
</protein>
<dbReference type="HAMAP" id="MF_00272">
    <property type="entry name" value="GcvH"/>
    <property type="match status" value="1"/>
</dbReference>
<evidence type="ECO:0000259" key="6">
    <source>
        <dbReference type="PROSITE" id="PS50968"/>
    </source>
</evidence>
<proteinExistence type="inferred from homology"/>
<dbReference type="InterPro" id="IPR003016">
    <property type="entry name" value="2-oxoA_DH_lipoyl-BS"/>
</dbReference>
<dbReference type="Gene3D" id="2.40.50.100">
    <property type="match status" value="1"/>
</dbReference>
<name>A0A3N4HLQ3_ASCIM</name>
<dbReference type="EMBL" id="ML119847">
    <property type="protein sequence ID" value="RPA72770.1"/>
    <property type="molecule type" value="Genomic_DNA"/>
</dbReference>
<keyword evidence="8" id="KW-1185">Reference proteome</keyword>
<evidence type="ECO:0000313" key="7">
    <source>
        <dbReference type="EMBL" id="RPA72770.1"/>
    </source>
</evidence>
<dbReference type="Pfam" id="PF01597">
    <property type="entry name" value="GCV_H"/>
    <property type="match status" value="1"/>
</dbReference>
<dbReference type="InterPro" id="IPR002930">
    <property type="entry name" value="GCV_H"/>
</dbReference>
<feature type="modified residue" description="N6-lipoyllysine" evidence="4">
    <location>
        <position position="94"/>
    </location>
</feature>
<dbReference type="SUPFAM" id="SSF51230">
    <property type="entry name" value="Single hybrid motif"/>
    <property type="match status" value="1"/>
</dbReference>
<sequence length="159" mass="16862">MASLFARSAVRVGRNVMPVMSKRAFSASAGRFEVIKKYTKDHEWVSYDTDSKIATIGITTYAASALGDVVYVELETPGTALTEGSSLGVVESVKSASDIYSPVSGEIVEANDALTDKPGLVNADAEGEAWMVKVATEGSELEALMDAEGYEGFKKEGAH</sequence>
<dbReference type="PROSITE" id="PS00189">
    <property type="entry name" value="LIPOYL"/>
    <property type="match status" value="1"/>
</dbReference>
<comment type="subcellular location">
    <subcellularLocation>
        <location evidence="5">Mitochondrion</location>
    </subcellularLocation>
</comment>
<dbReference type="NCBIfam" id="NF002270">
    <property type="entry name" value="PRK01202.1"/>
    <property type="match status" value="1"/>
</dbReference>
<keyword evidence="3 5" id="KW-0809">Transit peptide</keyword>
<evidence type="ECO:0000313" key="8">
    <source>
        <dbReference type="Proteomes" id="UP000275078"/>
    </source>
</evidence>
<evidence type="ECO:0000256" key="3">
    <source>
        <dbReference type="ARBA" id="ARBA00022946"/>
    </source>
</evidence>
<dbReference type="PANTHER" id="PTHR11715:SF3">
    <property type="entry name" value="GLYCINE CLEAVAGE SYSTEM H PROTEIN-RELATED"/>
    <property type="match status" value="1"/>
</dbReference>
<keyword evidence="5" id="KW-0496">Mitochondrion</keyword>
<dbReference type="NCBIfam" id="TIGR00527">
    <property type="entry name" value="gcvH"/>
    <property type="match status" value="1"/>
</dbReference>